<dbReference type="InterPro" id="IPR013761">
    <property type="entry name" value="SAM/pointed_sf"/>
</dbReference>
<evidence type="ECO:0000256" key="1">
    <source>
        <dbReference type="ARBA" id="ARBA00004123"/>
    </source>
</evidence>
<evidence type="ECO:0000259" key="8">
    <source>
        <dbReference type="SMART" id="SM00454"/>
    </source>
</evidence>
<feature type="domain" description="SAM" evidence="8">
    <location>
        <begin position="260"/>
        <end position="329"/>
    </location>
</feature>
<keyword evidence="3" id="KW-0678">Repressor</keyword>
<keyword evidence="6" id="KW-0539">Nucleus</keyword>
<dbReference type="GO" id="GO:0042393">
    <property type="term" value="F:histone binding"/>
    <property type="evidence" value="ECO:0007669"/>
    <property type="project" value="TreeGrafter"/>
</dbReference>
<evidence type="ECO:0000256" key="3">
    <source>
        <dbReference type="ARBA" id="ARBA00022491"/>
    </source>
</evidence>
<reference evidence="10" key="1">
    <citation type="submission" date="2011-03" db="EMBL/GenBank/DDBJ databases">
        <title>Version 3 of the genome sequence of Otolemur garnettii (Bushbaby).</title>
        <authorList>
            <consortium name="The Broad Institute Genome Sequencing Platform"/>
            <person name="Di Palma F."/>
            <person name="Johnson J."/>
            <person name="Lander E.S."/>
            <person name="Lindblad-Toh K."/>
            <person name="Jaffe D.B."/>
            <person name="Gnerre S."/>
            <person name="MacCallum I."/>
            <person name="Przybylski D."/>
            <person name="Ribeiro F.J."/>
            <person name="Burton J.N."/>
            <person name="Walker B.J."/>
            <person name="Sharpe T."/>
            <person name="Hall G."/>
        </authorList>
    </citation>
    <scope>NUCLEOTIDE SEQUENCE [LARGE SCALE GENOMIC DNA]</scope>
</reference>
<evidence type="ECO:0000256" key="7">
    <source>
        <dbReference type="SAM" id="MobiDB-lite"/>
    </source>
</evidence>
<evidence type="ECO:0000313" key="10">
    <source>
        <dbReference type="Proteomes" id="UP000005225"/>
    </source>
</evidence>
<feature type="region of interest" description="Disordered" evidence="7">
    <location>
        <begin position="210"/>
        <end position="248"/>
    </location>
</feature>
<keyword evidence="4" id="KW-0805">Transcription regulation</keyword>
<protein>
    <recommendedName>
        <fullName evidence="8">SAM domain-containing protein</fullName>
    </recommendedName>
</protein>
<evidence type="ECO:0000313" key="9">
    <source>
        <dbReference type="Ensembl" id="ENSOGAP00000015306.2"/>
    </source>
</evidence>
<accession>H0XGT9</accession>
<dbReference type="InterPro" id="IPR001660">
    <property type="entry name" value="SAM"/>
</dbReference>
<dbReference type="HOGENOM" id="CLU_964843_0_0_1"/>
<evidence type="ECO:0000256" key="2">
    <source>
        <dbReference type="ARBA" id="ARBA00008469"/>
    </source>
</evidence>
<feature type="compositionally biased region" description="Polar residues" evidence="7">
    <location>
        <begin position="128"/>
        <end position="138"/>
    </location>
</feature>
<dbReference type="GO" id="GO:0003682">
    <property type="term" value="F:chromatin binding"/>
    <property type="evidence" value="ECO:0007669"/>
    <property type="project" value="TreeGrafter"/>
</dbReference>
<dbReference type="PANTHER" id="PTHR12247">
    <property type="entry name" value="POLYCOMB GROUP PROTEIN"/>
    <property type="match status" value="1"/>
</dbReference>
<evidence type="ECO:0000256" key="6">
    <source>
        <dbReference type="ARBA" id="ARBA00023242"/>
    </source>
</evidence>
<dbReference type="CDD" id="cd09578">
    <property type="entry name" value="SAM_Scm"/>
    <property type="match status" value="1"/>
</dbReference>
<keyword evidence="10" id="KW-1185">Reference proteome</keyword>
<dbReference type="OMA" id="TIFYAYE"/>
<dbReference type="Ensembl" id="ENSOGAT00000017096.2">
    <property type="protein sequence ID" value="ENSOGAP00000015306.2"/>
    <property type="gene ID" value="ENSOGAG00000017092.2"/>
</dbReference>
<organism evidence="9 10">
    <name type="scientific">Otolemur garnettii</name>
    <name type="common">Small-eared galago</name>
    <name type="synonym">Garnett's greater bushbaby</name>
    <dbReference type="NCBI Taxonomy" id="30611"/>
    <lineage>
        <taxon>Eukaryota</taxon>
        <taxon>Metazoa</taxon>
        <taxon>Chordata</taxon>
        <taxon>Craniata</taxon>
        <taxon>Vertebrata</taxon>
        <taxon>Euteleostomi</taxon>
        <taxon>Mammalia</taxon>
        <taxon>Eutheria</taxon>
        <taxon>Euarchontoglires</taxon>
        <taxon>Primates</taxon>
        <taxon>Strepsirrhini</taxon>
        <taxon>Lorisiformes</taxon>
        <taxon>Galagidae</taxon>
        <taxon>Otolemur</taxon>
    </lineage>
</organism>
<feature type="compositionally biased region" description="Polar residues" evidence="7">
    <location>
        <begin position="210"/>
        <end position="244"/>
    </location>
</feature>
<dbReference type="InterPro" id="IPR047531">
    <property type="entry name" value="SAM_Scm-like"/>
</dbReference>
<evidence type="ECO:0000256" key="5">
    <source>
        <dbReference type="ARBA" id="ARBA00023163"/>
    </source>
</evidence>
<dbReference type="SUPFAM" id="SSF47769">
    <property type="entry name" value="SAM/Pointed domain"/>
    <property type="match status" value="1"/>
</dbReference>
<reference evidence="9" key="3">
    <citation type="submission" date="2025-09" db="UniProtKB">
        <authorList>
            <consortium name="Ensembl"/>
        </authorList>
    </citation>
    <scope>IDENTIFICATION</scope>
</reference>
<keyword evidence="5" id="KW-0804">Transcription</keyword>
<comment type="similarity">
    <text evidence="2">Belongs to the SCM family.</text>
</comment>
<dbReference type="GO" id="GO:0045892">
    <property type="term" value="P:negative regulation of DNA-templated transcription"/>
    <property type="evidence" value="ECO:0007669"/>
    <property type="project" value="TreeGrafter"/>
</dbReference>
<dbReference type="STRING" id="30611.ENSOGAP00000015306"/>
<name>H0XGT9_OTOGA</name>
<dbReference type="AlphaFoldDB" id="H0XGT9"/>
<dbReference type="EMBL" id="AAQR03085460">
    <property type="status" value="NOT_ANNOTATED_CDS"/>
    <property type="molecule type" value="Genomic_DNA"/>
</dbReference>
<dbReference type="Pfam" id="PF00536">
    <property type="entry name" value="SAM_1"/>
    <property type="match status" value="1"/>
</dbReference>
<dbReference type="Gene3D" id="1.10.150.50">
    <property type="entry name" value="Transcription Factor, Ets-1"/>
    <property type="match status" value="1"/>
</dbReference>
<evidence type="ECO:0000256" key="4">
    <source>
        <dbReference type="ARBA" id="ARBA00023015"/>
    </source>
</evidence>
<dbReference type="GeneTree" id="ENSGT00940000164165"/>
<dbReference type="eggNOG" id="KOG3766">
    <property type="taxonomic scope" value="Eukaryota"/>
</dbReference>
<reference evidence="9" key="2">
    <citation type="submission" date="2025-08" db="UniProtKB">
        <authorList>
            <consortium name="Ensembl"/>
        </authorList>
    </citation>
    <scope>IDENTIFICATION</scope>
</reference>
<sequence>KMSSGSSEIDVIRTRIPAYDDDNTVLYAYEPNTAFTSTQDNLLADIEVPPKTVTDVLDRCQIIEETLQNLSRKCDQILGKVSKIYRCRVKSLWQGRKPFGYAYKNYNYLLARKLKFQRRRRRRRGLSESFSHPESYSPTVPVGRRDDRLSFRVRTPYNSDDSQLPPESPFREQPIREQVLEKNLNQNPAIFQHAFQPYIPTTDEEMRPCMNTSAPYPSPGLHSTSTNLSPTRPSSVDGEATSSPLHHDRDRLKPIFSVDPSTWSVEDVVTFLKQTDVPMSNLISDLVRHHDIDGKALLLLKSDMMMQYMGLKLGTAVKLCYYIERLKEQKYYDI</sequence>
<dbReference type="GO" id="GO:0005634">
    <property type="term" value="C:nucleus"/>
    <property type="evidence" value="ECO:0007669"/>
    <property type="project" value="UniProtKB-SubCell"/>
</dbReference>
<dbReference type="EMBL" id="AAQR03085461">
    <property type="status" value="NOT_ANNOTATED_CDS"/>
    <property type="molecule type" value="Genomic_DNA"/>
</dbReference>
<dbReference type="FunCoup" id="H0XGT9">
    <property type="interactions" value="197"/>
</dbReference>
<dbReference type="InParanoid" id="H0XGT9"/>
<proteinExistence type="inferred from homology"/>
<dbReference type="Proteomes" id="UP000005225">
    <property type="component" value="Unassembled WGS sequence"/>
</dbReference>
<dbReference type="InterPro" id="IPR050548">
    <property type="entry name" value="PcG_chromatin_remod_factors"/>
</dbReference>
<comment type="subcellular location">
    <subcellularLocation>
        <location evidence="1">Nucleus</location>
    </subcellularLocation>
</comment>
<feature type="region of interest" description="Disordered" evidence="7">
    <location>
        <begin position="123"/>
        <end position="148"/>
    </location>
</feature>
<dbReference type="SMART" id="SM00454">
    <property type="entry name" value="SAM"/>
    <property type="match status" value="1"/>
</dbReference>
<dbReference type="PANTHER" id="PTHR12247:SF128">
    <property type="entry name" value="SEX COMB ON MIDLEG-LIKE PROTEIN 1"/>
    <property type="match status" value="1"/>
</dbReference>